<name>A0A1Z1MHM9_MELHR</name>
<keyword evidence="10" id="KW-0150">Chloroplast</keyword>
<dbReference type="GO" id="GO:0019843">
    <property type="term" value="F:rRNA binding"/>
    <property type="evidence" value="ECO:0007669"/>
    <property type="project" value="UniProtKB-UniRule"/>
</dbReference>
<gene>
    <name evidence="7 10" type="primary">rpl6</name>
</gene>
<dbReference type="GO" id="GO:0009507">
    <property type="term" value="C:chloroplast"/>
    <property type="evidence" value="ECO:0007669"/>
    <property type="project" value="UniProtKB-SubCell"/>
</dbReference>
<evidence type="ECO:0000256" key="4">
    <source>
        <dbReference type="ARBA" id="ARBA00022980"/>
    </source>
</evidence>
<evidence type="ECO:0000256" key="5">
    <source>
        <dbReference type="ARBA" id="ARBA00023274"/>
    </source>
</evidence>
<evidence type="ECO:0000256" key="6">
    <source>
        <dbReference type="ARBA" id="ARBA00069413"/>
    </source>
</evidence>
<dbReference type="NCBIfam" id="TIGR03654">
    <property type="entry name" value="L6_bact"/>
    <property type="match status" value="1"/>
</dbReference>
<comment type="function">
    <text evidence="7">Binds 23S rRNA.</text>
</comment>
<dbReference type="SUPFAM" id="SSF56053">
    <property type="entry name" value="Ribosomal protein L6"/>
    <property type="match status" value="2"/>
</dbReference>
<keyword evidence="3 7" id="KW-0694">RNA-binding</keyword>
<evidence type="ECO:0000256" key="8">
    <source>
        <dbReference type="RuleBase" id="RU003869"/>
    </source>
</evidence>
<dbReference type="InterPro" id="IPR036789">
    <property type="entry name" value="Ribosomal_uL6-like_a/b-dom_sf"/>
</dbReference>
<dbReference type="RefSeq" id="YP_009396250.1">
    <property type="nucleotide sequence ID" value="NC_035281.1"/>
</dbReference>
<sequence>MSRIGKKEIYVPKDTKIIIDNSLIIVKGNKGEMSYELPKEIKVFQKGDKLIVQKKNQTKESQALHGLSRSIINNMAIGVSEGFSKKLIIQGVGYRAQMDGKNLILNLGYSHVVEIKPPEDIIIQTEGNTTIIISGISKEKVGQIAARIRSTRPPEPYKGKGIRYENETIRRKIGKAGK</sequence>
<dbReference type="GO" id="GO:0002181">
    <property type="term" value="P:cytoplasmic translation"/>
    <property type="evidence" value="ECO:0007669"/>
    <property type="project" value="TreeGrafter"/>
</dbReference>
<dbReference type="GO" id="GO:0005840">
    <property type="term" value="C:ribosome"/>
    <property type="evidence" value="ECO:0007669"/>
    <property type="project" value="UniProtKB-KW"/>
</dbReference>
<dbReference type="InterPro" id="IPR002358">
    <property type="entry name" value="Ribosomal_uL6_CS"/>
</dbReference>
<dbReference type="PROSITE" id="PS00525">
    <property type="entry name" value="RIBOSOMAL_L6_1"/>
    <property type="match status" value="1"/>
</dbReference>
<feature type="domain" description="Large ribosomal subunit protein uL6 alpha-beta" evidence="9">
    <location>
        <begin position="11"/>
        <end position="82"/>
    </location>
</feature>
<keyword evidence="4 7" id="KW-0689">Ribosomal protein</keyword>
<organism evidence="10">
    <name type="scientific">Melanothamnus harveyi</name>
    <name type="common">Filamentous red alga</name>
    <name type="synonym">Neosiphonia harveyi</name>
    <dbReference type="NCBI Taxonomy" id="397005"/>
    <lineage>
        <taxon>Eukaryota</taxon>
        <taxon>Rhodophyta</taxon>
        <taxon>Florideophyceae</taxon>
        <taxon>Rhodymeniophycidae</taxon>
        <taxon>Ceramiales</taxon>
        <taxon>Rhodomelaceae</taxon>
        <taxon>Polysiphonioideae</taxon>
        <taxon>Melanothamnus</taxon>
    </lineage>
</organism>
<accession>A0A1Z1MHM9</accession>
<dbReference type="EMBL" id="MF101437">
    <property type="protein sequence ID" value="ARW65372.1"/>
    <property type="molecule type" value="Genomic_DNA"/>
</dbReference>
<feature type="domain" description="Large ribosomal subunit protein uL6 alpha-beta" evidence="9">
    <location>
        <begin position="91"/>
        <end position="164"/>
    </location>
</feature>
<evidence type="ECO:0000256" key="2">
    <source>
        <dbReference type="ARBA" id="ARBA00022730"/>
    </source>
</evidence>
<keyword evidence="2 7" id="KW-0699">rRNA-binding</keyword>
<dbReference type="InterPro" id="IPR000702">
    <property type="entry name" value="Ribosomal_uL6-like"/>
</dbReference>
<keyword evidence="10" id="KW-0934">Plastid</keyword>
<evidence type="ECO:0000256" key="3">
    <source>
        <dbReference type="ARBA" id="ARBA00022884"/>
    </source>
</evidence>
<geneLocation type="chloroplast" evidence="10"/>
<comment type="subunit">
    <text evidence="7">Part of the 50S ribosomal subunit.</text>
</comment>
<dbReference type="AlphaFoldDB" id="A0A1Z1MHM9"/>
<protein>
    <recommendedName>
        <fullName evidence="6 7">Large ribosomal subunit protein uL6c</fullName>
    </recommendedName>
</protein>
<dbReference type="InterPro" id="IPR020040">
    <property type="entry name" value="Ribosomal_uL6_a/b-dom"/>
</dbReference>
<dbReference type="FunFam" id="3.90.930.12:FF:000001">
    <property type="entry name" value="50S ribosomal protein L6"/>
    <property type="match status" value="1"/>
</dbReference>
<dbReference type="GO" id="GO:0003735">
    <property type="term" value="F:structural constituent of ribosome"/>
    <property type="evidence" value="ECO:0007669"/>
    <property type="project" value="InterPro"/>
</dbReference>
<dbReference type="GO" id="GO:1990904">
    <property type="term" value="C:ribonucleoprotein complex"/>
    <property type="evidence" value="ECO:0007669"/>
    <property type="project" value="UniProtKB-KW"/>
</dbReference>
<evidence type="ECO:0000256" key="1">
    <source>
        <dbReference type="ARBA" id="ARBA00009356"/>
    </source>
</evidence>
<dbReference type="PANTHER" id="PTHR11655">
    <property type="entry name" value="60S/50S RIBOSOMAL PROTEIN L6/L9"/>
    <property type="match status" value="1"/>
</dbReference>
<reference evidence="10" key="1">
    <citation type="journal article" date="2017" name="J. Phycol.">
        <title>Analysis of chloroplast genomes and a supermatrix inform reclassification of the Rhodomelaceae (Rhodophyta).</title>
        <authorList>
            <person name="Diaz-Tapia P."/>
            <person name="Maggs C.A."/>
            <person name="West J.A."/>
            <person name="Verbruggen H."/>
        </authorList>
    </citation>
    <scope>NUCLEOTIDE SEQUENCE</scope>
    <source>
        <strain evidence="10">PD890</strain>
    </source>
</reference>
<dbReference type="PANTHER" id="PTHR11655:SF14">
    <property type="entry name" value="LARGE RIBOSOMAL SUBUNIT PROTEIN UL6M"/>
    <property type="match status" value="1"/>
</dbReference>
<evidence type="ECO:0000259" key="9">
    <source>
        <dbReference type="Pfam" id="PF00347"/>
    </source>
</evidence>
<comment type="similarity">
    <text evidence="1 7 8">Belongs to the universal ribosomal protein uL6 family.</text>
</comment>
<evidence type="ECO:0000256" key="7">
    <source>
        <dbReference type="HAMAP-Rule" id="MF_01365"/>
    </source>
</evidence>
<dbReference type="InterPro" id="IPR019906">
    <property type="entry name" value="Ribosomal_uL6_bac-type"/>
</dbReference>
<dbReference type="FunFam" id="3.90.930.12:FF:000002">
    <property type="entry name" value="50S ribosomal protein L6"/>
    <property type="match status" value="1"/>
</dbReference>
<proteinExistence type="inferred from homology"/>
<dbReference type="Pfam" id="PF00347">
    <property type="entry name" value="Ribosomal_L6"/>
    <property type="match status" value="2"/>
</dbReference>
<dbReference type="HAMAP" id="MF_01365_B">
    <property type="entry name" value="Ribosomal_uL6_B"/>
    <property type="match status" value="1"/>
</dbReference>
<dbReference type="PRINTS" id="PR00059">
    <property type="entry name" value="RIBOSOMALL6"/>
</dbReference>
<keyword evidence="5 7" id="KW-0687">Ribonucleoprotein</keyword>
<dbReference type="GeneID" id="33358361"/>
<comment type="subcellular location">
    <subcellularLocation>
        <location evidence="7">Plastid</location>
        <location evidence="7">Chloroplast</location>
    </subcellularLocation>
</comment>
<dbReference type="PIRSF" id="PIRSF002162">
    <property type="entry name" value="Ribosomal_L6"/>
    <property type="match status" value="1"/>
</dbReference>
<evidence type="ECO:0000313" key="10">
    <source>
        <dbReference type="EMBL" id="ARW65372.1"/>
    </source>
</evidence>
<dbReference type="Gene3D" id="3.90.930.12">
    <property type="entry name" value="Ribosomal protein L6, alpha-beta domain"/>
    <property type="match status" value="2"/>
</dbReference>